<dbReference type="GeneTree" id="ENSGT00940000167780"/>
<dbReference type="InterPro" id="IPR001024">
    <property type="entry name" value="PLAT/LH2_dom"/>
</dbReference>
<evidence type="ECO:0000256" key="9">
    <source>
        <dbReference type="PROSITE-ProRule" id="PRU00152"/>
    </source>
</evidence>
<dbReference type="HOGENOM" id="CLU_000173_0_0_1"/>
<comment type="caution">
    <text evidence="9">Lacks conserved residue(s) required for the propagation of feature annotation.</text>
</comment>
<keyword evidence="4" id="KW-0677">Repeat</keyword>
<dbReference type="InterPro" id="IPR042060">
    <property type="entry name" value="PLAT_polycystin1"/>
</dbReference>
<evidence type="ECO:0000259" key="12">
    <source>
        <dbReference type="PROSITE" id="PS50093"/>
    </source>
</evidence>
<dbReference type="Pfam" id="PF01477">
    <property type="entry name" value="PLAT"/>
    <property type="match status" value="1"/>
</dbReference>
<dbReference type="Gene3D" id="2.60.60.20">
    <property type="entry name" value="PLAT/LH2 domain"/>
    <property type="match status" value="1"/>
</dbReference>
<dbReference type="PANTHER" id="PTHR46730:SF2">
    <property type="entry name" value="POLYCYSTIN-1 ISOFORM X1"/>
    <property type="match status" value="1"/>
</dbReference>
<dbReference type="InterPro" id="IPR035986">
    <property type="entry name" value="PKD_dom_sf"/>
</dbReference>
<feature type="transmembrane region" description="Helical" evidence="11">
    <location>
        <begin position="2734"/>
        <end position="2756"/>
    </location>
</feature>
<feature type="domain" description="PKD" evidence="12">
    <location>
        <begin position="418"/>
        <end position="473"/>
    </location>
</feature>
<evidence type="ECO:0000313" key="17">
    <source>
        <dbReference type="Proteomes" id="UP000007303"/>
    </source>
</evidence>
<evidence type="ECO:0000256" key="6">
    <source>
        <dbReference type="ARBA" id="ARBA00023136"/>
    </source>
</evidence>
<evidence type="ECO:0000256" key="5">
    <source>
        <dbReference type="ARBA" id="ARBA00022989"/>
    </source>
</evidence>
<dbReference type="InterPro" id="IPR013783">
    <property type="entry name" value="Ig-like_fold"/>
</dbReference>
<dbReference type="SUPFAM" id="SSF49299">
    <property type="entry name" value="PKD domain"/>
    <property type="match status" value="8"/>
</dbReference>
<dbReference type="PROSITE" id="PS50221">
    <property type="entry name" value="GAIN_B"/>
    <property type="match status" value="1"/>
</dbReference>
<dbReference type="InterPro" id="IPR002859">
    <property type="entry name" value="PKD/REJ-like"/>
</dbReference>
<dbReference type="Ensembl" id="ENSTNIT00000018441.1">
    <property type="protein sequence ID" value="ENSTNIP00000018216.1"/>
    <property type="gene ID" value="ENSTNIG00000004457.1"/>
</dbReference>
<keyword evidence="8" id="KW-0325">Glycoprotein</keyword>
<keyword evidence="17" id="KW-1185">Reference proteome</keyword>
<dbReference type="InterPro" id="IPR000203">
    <property type="entry name" value="GPS"/>
</dbReference>
<feature type="domain" description="GAIN-B" evidence="14">
    <location>
        <begin position="2092"/>
        <end position="2245"/>
    </location>
</feature>
<dbReference type="InterPro" id="IPR022409">
    <property type="entry name" value="PKD/Chitinase_dom"/>
</dbReference>
<dbReference type="InterPro" id="IPR057244">
    <property type="entry name" value="GAIN_B"/>
</dbReference>
<evidence type="ECO:0000256" key="1">
    <source>
        <dbReference type="ARBA" id="ARBA00004141"/>
    </source>
</evidence>
<evidence type="ECO:0000256" key="7">
    <source>
        <dbReference type="ARBA" id="ARBA00023157"/>
    </source>
</evidence>
<comment type="similarity">
    <text evidence="2">Belongs to the polycystin family.</text>
</comment>
<feature type="domain" description="REJ" evidence="15">
    <location>
        <begin position="2370"/>
        <end position="2643"/>
    </location>
</feature>
<evidence type="ECO:0000256" key="3">
    <source>
        <dbReference type="ARBA" id="ARBA00022692"/>
    </source>
</evidence>
<dbReference type="InterPro" id="IPR000601">
    <property type="entry name" value="PKD_dom"/>
</dbReference>
<dbReference type="Proteomes" id="UP000007303">
    <property type="component" value="Unassembled WGS sequence"/>
</dbReference>
<dbReference type="CDD" id="cd01752">
    <property type="entry name" value="PLAT_polycystin"/>
    <property type="match status" value="1"/>
</dbReference>
<dbReference type="FunFam" id="2.60.60.20:FF:000012">
    <property type="entry name" value="polycystin-1 isoform X2"/>
    <property type="match status" value="1"/>
</dbReference>
<dbReference type="GO" id="GO:0005886">
    <property type="term" value="C:plasma membrane"/>
    <property type="evidence" value="ECO:0007669"/>
    <property type="project" value="TreeGrafter"/>
</dbReference>
<feature type="compositionally biased region" description="Low complexity" evidence="10">
    <location>
        <begin position="2664"/>
        <end position="2676"/>
    </location>
</feature>
<feature type="transmembrane region" description="Helical" evidence="11">
    <location>
        <begin position="2502"/>
        <end position="2524"/>
    </location>
</feature>
<keyword evidence="5 11" id="KW-1133">Transmembrane helix</keyword>
<dbReference type="GO" id="GO:0005261">
    <property type="term" value="F:monoatomic cation channel activity"/>
    <property type="evidence" value="ECO:0007669"/>
    <property type="project" value="TreeGrafter"/>
</dbReference>
<dbReference type="PANTHER" id="PTHR46730">
    <property type="entry name" value="POLYCYSTIN-1"/>
    <property type="match status" value="1"/>
</dbReference>
<feature type="domain" description="PKD" evidence="12">
    <location>
        <begin position="1015"/>
        <end position="1078"/>
    </location>
</feature>
<dbReference type="Pfam" id="PF02010">
    <property type="entry name" value="REJ"/>
    <property type="match status" value="2"/>
</dbReference>
<reference evidence="16" key="2">
    <citation type="submission" date="2025-08" db="UniProtKB">
        <authorList>
            <consortium name="Ensembl"/>
        </authorList>
    </citation>
    <scope>IDENTIFICATION</scope>
</reference>
<dbReference type="PROSITE" id="PS51111">
    <property type="entry name" value="REJ"/>
    <property type="match status" value="2"/>
</dbReference>
<feature type="domain" description="PKD" evidence="12">
    <location>
        <begin position="671"/>
        <end position="730"/>
    </location>
</feature>
<keyword evidence="7" id="KW-1015">Disulfide bond</keyword>
<reference evidence="17" key="1">
    <citation type="journal article" date="2004" name="Nature">
        <title>Genome duplication in the teleost fish Tetraodon nigroviridis reveals the early vertebrate proto-karyotype.</title>
        <authorList>
            <person name="Jaillon O."/>
            <person name="Aury J.-M."/>
            <person name="Brunet F."/>
            <person name="Petit J.-L."/>
            <person name="Stange-Thomann N."/>
            <person name="Mauceli E."/>
            <person name="Bouneau L."/>
            <person name="Fischer C."/>
            <person name="Ozouf-Costaz C."/>
            <person name="Bernot A."/>
            <person name="Nicaud S."/>
            <person name="Jaffe D."/>
            <person name="Fisher S."/>
            <person name="Lutfalla G."/>
            <person name="Dossat C."/>
            <person name="Segurens B."/>
            <person name="Dasilva C."/>
            <person name="Salanoubat M."/>
            <person name="Levy M."/>
            <person name="Boudet N."/>
            <person name="Castellano S."/>
            <person name="Anthouard V."/>
            <person name="Jubin C."/>
            <person name="Castelli V."/>
            <person name="Katinka M."/>
            <person name="Vacherie B."/>
            <person name="Biemont C."/>
            <person name="Skalli Z."/>
            <person name="Cattolico L."/>
            <person name="Poulain J."/>
            <person name="De Berardinis V."/>
            <person name="Cruaud C."/>
            <person name="Duprat S."/>
            <person name="Brottier P."/>
            <person name="Coutanceau J.-P."/>
            <person name="Gouzy J."/>
            <person name="Parra G."/>
            <person name="Lardier G."/>
            <person name="Chapple C."/>
            <person name="McKernan K.J."/>
            <person name="McEwan P."/>
            <person name="Bosak S."/>
            <person name="Kellis M."/>
            <person name="Volff J.-N."/>
            <person name="Guigo R."/>
            <person name="Zody M.C."/>
            <person name="Mesirov J."/>
            <person name="Lindblad-Toh K."/>
            <person name="Birren B."/>
            <person name="Nusbaum C."/>
            <person name="Kahn D."/>
            <person name="Robinson-Rechavi M."/>
            <person name="Laudet V."/>
            <person name="Schachter V."/>
            <person name="Quetier F."/>
            <person name="Saurin W."/>
            <person name="Scarpelli C."/>
            <person name="Wincker P."/>
            <person name="Lander E.S."/>
            <person name="Weissenbach J."/>
            <person name="Roest Crollius H."/>
        </authorList>
    </citation>
    <scope>NUCLEOTIDE SEQUENCE [LARGE SCALE GENOMIC DNA]</scope>
</reference>
<feature type="domain" description="PLAT" evidence="13">
    <location>
        <begin position="2301"/>
        <end position="2415"/>
    </location>
</feature>
<evidence type="ECO:0000259" key="15">
    <source>
        <dbReference type="PROSITE" id="PS51111"/>
    </source>
</evidence>
<dbReference type="SMART" id="SM00089">
    <property type="entry name" value="PKD"/>
    <property type="match status" value="9"/>
</dbReference>
<feature type="transmembrane region" description="Helical" evidence="11">
    <location>
        <begin position="2462"/>
        <end position="2482"/>
    </location>
</feature>
<evidence type="ECO:0000256" key="8">
    <source>
        <dbReference type="ARBA" id="ARBA00023180"/>
    </source>
</evidence>
<feature type="domain" description="PKD" evidence="12">
    <location>
        <begin position="230"/>
        <end position="290"/>
    </location>
</feature>
<proteinExistence type="inferred from homology"/>
<feature type="domain" description="REJ" evidence="15">
    <location>
        <begin position="1335"/>
        <end position="2020"/>
    </location>
</feature>
<dbReference type="SUPFAM" id="SSF49723">
    <property type="entry name" value="Lipase/lipooxygenase domain (PLAT/LH2 domain)"/>
    <property type="match status" value="1"/>
</dbReference>
<accession>H3DCH3</accession>
<dbReference type="GO" id="GO:0005929">
    <property type="term" value="C:cilium"/>
    <property type="evidence" value="ECO:0007669"/>
    <property type="project" value="UniProtKB-ARBA"/>
</dbReference>
<name>H3DCH3_TETNG</name>
<evidence type="ECO:0000313" key="16">
    <source>
        <dbReference type="Ensembl" id="ENSTNIP00000018216.1"/>
    </source>
</evidence>
<feature type="transmembrane region" description="Helical" evidence="11">
    <location>
        <begin position="2762"/>
        <end position="2780"/>
    </location>
</feature>
<keyword evidence="6 11" id="KW-0472">Membrane</keyword>
<dbReference type="Gene3D" id="2.60.40.10">
    <property type="entry name" value="Immunoglobulins"/>
    <property type="match status" value="7"/>
</dbReference>
<dbReference type="CDD" id="cd00146">
    <property type="entry name" value="PKD"/>
    <property type="match status" value="6"/>
</dbReference>
<dbReference type="PRINTS" id="PR00500">
    <property type="entry name" value="POLYCYSTIN1"/>
</dbReference>
<evidence type="ECO:0000256" key="2">
    <source>
        <dbReference type="ARBA" id="ARBA00007200"/>
    </source>
</evidence>
<dbReference type="Pfam" id="PF00801">
    <property type="entry name" value="PKD"/>
    <property type="match status" value="8"/>
</dbReference>
<dbReference type="SMART" id="SM00308">
    <property type="entry name" value="LH2"/>
    <property type="match status" value="1"/>
</dbReference>
<dbReference type="PROSITE" id="PS50095">
    <property type="entry name" value="PLAT"/>
    <property type="match status" value="1"/>
</dbReference>
<keyword evidence="3 11" id="KW-0812">Transmembrane</keyword>
<feature type="domain" description="PKD" evidence="12">
    <location>
        <begin position="1275"/>
        <end position="1337"/>
    </location>
</feature>
<evidence type="ECO:0000256" key="10">
    <source>
        <dbReference type="SAM" id="MobiDB-lite"/>
    </source>
</evidence>
<evidence type="ECO:0000256" key="4">
    <source>
        <dbReference type="ARBA" id="ARBA00022737"/>
    </source>
</evidence>
<evidence type="ECO:0000256" key="11">
    <source>
        <dbReference type="SAM" id="Phobius"/>
    </source>
</evidence>
<feature type="region of interest" description="Disordered" evidence="10">
    <location>
        <begin position="2650"/>
        <end position="2676"/>
    </location>
</feature>
<feature type="transmembrane region" description="Helical" evidence="11">
    <location>
        <begin position="2258"/>
        <end position="2278"/>
    </location>
</feature>
<feature type="domain" description="PKD" evidence="12">
    <location>
        <begin position="504"/>
        <end position="565"/>
    </location>
</feature>
<sequence length="2889" mass="316059">GLTIIHPVPDENNQIHVKINDPTLIVVKVLSGQRVLSSWSTPVLQTGVPFLPSCPEEVVSSCPGCVARSPDDWFSSVTLALPSVGVQMMNISAMDAVRSQIVTVKVCGYEAATGLSIESHGCPRMIVDTPQSFTAKVERGSAVKFTWVIDDLEKFTHEGESYTVMFRKPSEHKLKVIASNPVSSQSEQILLCADDVTPMADPEFLLVRNIVAANVPNLYTIRVKADASLPVTFIWDFGDGLSNVIHTKPASCQRLMERSESTEKQSYVQDSVNFTYSKADDYEVHVQVSDQYENKNVFIKIRASLPLNRLVISSSPSMILVEQRLFLEAITDPTSSGVNYAWDFGDGSGIVRNVQQKVSHAFLSAGFYNITVYANNTLTVLSAWHMVEVSEKISGLTLSHSGPSELKYPTNFMGTVTTGTSLIWTFEFGDGFLMENLTDSSVSHVYRLPGIYTVRVTVSNSVSQAHQSITTEVYRLAVSGMLPTKCVESERDTQLTAQVNGNISTLTFHWLFGDGSSVTVVKGQSVVTHTFRTAGNFHINLTVFSTVTSASFNTMLCVEVAIRNITILSSQEVGAVGAEVCFQVLVSPDQTTGCQLQWLTSPSSLLSRAENTQRCLVFGDEEQLTTSAFKQLFIESQSIKPVEKFSAAHNIAGATLTVDTAASFWVVSCVGSNVSVLWDFGDGSPVKHTQNVSHVFTKAGNFTVTATAFNSVSRESVIFCVNIEFPVSDLSIYIIPPYGVVGEEAVFTAVSSTIGNATYFWIINGKNSSMLRSHQLEFTFLNPGVYQVRVIGTNSVRREEATISVAVFERIEGLRIECQAIISVKYVPTHENLLFVPSVTKGSNVTYRWLAIQSKNHLEITGEGDIFQISAETPGKISVQVTASNFLGEASKSFFLEGVERLKGALITSQSDVVALGETVNISVSVTAGSHLRYFWHVKPNHPPVETNVSFLLQTFSTVGHSSVNVSVLNVISQSNVTKDFTVQEKVQEVDFEIDGGTRPFYVPTKNAVTLHGLSQKGSNLHWSWKIGGATVAFFNQQTSIYSFLHAGIYQVSLNISNRVSWMAVSHNVTVQDPIKQLVLKVSKSSSCSGEEVTFVAAISSGSNASFAITFRKGDWVYSQNIPGGRFTTSSLPAGTLLVTVKAWNWVSSAEASSSILVIDGIQGLRIVNCCSGSLEAEKASFFKSEIQSRDPVNYTWRFHLVGFEPLWFTGQEVVFSPPGSGFLLISVLATDGVCSKSVNGTATVQWPVNNLSLVCHSDRIFAGHAARFSADAFNGTNVSFLWDFGDSTDPLATDSDKVSYTYHTPGKYNIVIIAFNNVSRITAHLYVEVEILQCSSPQVSLVHSCSTIIRSRSNYFEASVVSNCSAYNIRYQWEVLTLSATYPEIMLSDNKARLGGQEAASLLLLIPKHSLSVGQYCLLFTVSLQGTPLQVQQNTTITVVNAPLVAVIKGGSKRLWPHLSDLTLDGSESQDLDREQGEEDMLKYDWSFVALSSSQSQLIKQTIESKSSRVTIPSTHLRPGTVYIFTLTVHKTRRKPSSINQTVIICETPVTPVTVKCVSCSVQSSTHHLVSHTLPVILRGQCEQCDGQAEYTWTAEDQAGVALDLDDIVSPAENTFSNLELHSGVLQPGHNYTFTVNVSQPDRGRWGSASVTIRTIALPRGGLCELSPESDIHLLETVVTYNCSGWRQIESRFSQLIYTFQVELCQGTTCPLLTLYKGTRSTFASLLPVGRLERDRSTSVITATVLIEDHLGTTVIALKKTLTVKNLMREDAASQWLMNKSQTELRAVVQHGNPQEIIPYAIALTSRLNQVDRDIAVMDRREIRKNVTQALTSLPVSSLLDIDQMTSALLQSTAVPSELTCEDCQKKVLETAGKLIHVLEEQASPGVLSAVKTGGQILNIIGNILAAASKSASSSASDLSPSSIPQSASSVALSAVDLAGILMRSVMRLRGPQQAPVLLSAPHINTVGFRGDPAHLLCTNHLQSSTSVPCQFYIPPYFTAHLKSQKSEVVQVLLDTDSKLVSNPLATAADPPISTTLVAMELSTPQGKPIAVQHLDPEQAIRVTLPKKGPAGQDSGSTEWKEGKTGNETCLTVSLPTEGSLNFTIAAVGRHVENTGLYISFNFSLDAGKAFFSPLLSFPSVPTLHHKSFTKDTYTVFIMLIILSVSGTGRPLFVNLTSSMVNSGPVQVSVCVFSSLCQYFNQTEGRWRRDGLQPLEGSTLHEVHCLTNHLTMFGASLFVHPGAVVLLPPASGPARNMIVAIVCAVLVLIHVVVGILAHRMDYLNSLRLRQIPLCGPPGLYQYRVLVKTGWRRGSGTTAHVGISLYGVNKSGCHHLHRDGAFQRGSLDQFLLETDDNLGEIWKIRIWHDNTGLDPSWYVQHVVVWDAQTDHMFFFLLEDWLSVDNHKNSTVEKEVLASCPDELSQFRRVFASQLLFGVFEHHLWVSLWEHPAISCFTRSQRVTCSALVLHLYLALGALWYGAVGTELQGEPVSAHVPFDLETVAVGMVVAILVFPIQSFLCFLFRKTQSQCCATQVTVDMSSSGSSVCHSVEMDVLIGHSDLSGASFLSLPDSSKPTRESYSSIRQLRRKKPLTQLRLAPPLSTNIQIPLDQKVSPRRANLPKASDHKLATTLTSSVLEENLMMSIAADNINSSSDSGRDSPRTPSSLSNTWSTSFSSWPEQCASLVSVDSMASTLLPSFSPDSGRSPSATRIGTEGSAQSQPTWLLPSWALRVIYPVVGVSLAACLVVVVLYGSLWPRNVVLLWLISTISAFLTSALLLEPLKICMQAFICTTIWRPVDPEVEDHLALETTVVTTSGEHSRRVRPPYGYGLLRAKQEARKARTLRSHMKHCACQLLFLLLLLMVNYQDRVEQCQARLLHSAIRRALHT</sequence>
<dbReference type="SMART" id="SM00303">
    <property type="entry name" value="GPS"/>
    <property type="match status" value="1"/>
</dbReference>
<evidence type="ECO:0000259" key="14">
    <source>
        <dbReference type="PROSITE" id="PS50221"/>
    </source>
</evidence>
<dbReference type="InterPro" id="IPR014010">
    <property type="entry name" value="REJ_dom"/>
</dbReference>
<dbReference type="PROSITE" id="PS50093">
    <property type="entry name" value="PKD"/>
    <property type="match status" value="7"/>
</dbReference>
<dbReference type="GO" id="GO:0006816">
    <property type="term" value="P:calcium ion transport"/>
    <property type="evidence" value="ECO:0007669"/>
    <property type="project" value="TreeGrafter"/>
</dbReference>
<feature type="domain" description="PKD" evidence="12">
    <location>
        <begin position="334"/>
        <end position="396"/>
    </location>
</feature>
<dbReference type="InterPro" id="IPR000434">
    <property type="entry name" value="PC1"/>
</dbReference>
<evidence type="ECO:0000259" key="13">
    <source>
        <dbReference type="PROSITE" id="PS50095"/>
    </source>
</evidence>
<comment type="subcellular location">
    <subcellularLocation>
        <location evidence="1">Membrane</location>
        <topology evidence="1">Multi-pass membrane protein</topology>
    </subcellularLocation>
</comment>
<protein>
    <submittedName>
        <fullName evidence="16">Polycystic kidney disease 1b</fullName>
    </submittedName>
</protein>
<dbReference type="FunFam" id="2.60.40.10:FF:002088">
    <property type="entry name" value="Polycystic kidney disease 1a"/>
    <property type="match status" value="1"/>
</dbReference>
<reference evidence="16" key="3">
    <citation type="submission" date="2025-09" db="UniProtKB">
        <authorList>
            <consortium name="Ensembl"/>
        </authorList>
    </citation>
    <scope>IDENTIFICATION</scope>
</reference>
<dbReference type="InterPro" id="IPR036392">
    <property type="entry name" value="PLAT/LH2_dom_sf"/>
</dbReference>
<organism evidence="16 17">
    <name type="scientific">Tetraodon nigroviridis</name>
    <name type="common">Spotted green pufferfish</name>
    <name type="synonym">Chelonodon nigroviridis</name>
    <dbReference type="NCBI Taxonomy" id="99883"/>
    <lineage>
        <taxon>Eukaryota</taxon>
        <taxon>Metazoa</taxon>
        <taxon>Chordata</taxon>
        <taxon>Craniata</taxon>
        <taxon>Vertebrata</taxon>
        <taxon>Euteleostomi</taxon>
        <taxon>Actinopterygii</taxon>
        <taxon>Neopterygii</taxon>
        <taxon>Teleostei</taxon>
        <taxon>Neoteleostei</taxon>
        <taxon>Acanthomorphata</taxon>
        <taxon>Eupercaria</taxon>
        <taxon>Tetraodontiformes</taxon>
        <taxon>Tetradontoidea</taxon>
        <taxon>Tetraodontidae</taxon>
        <taxon>Tetraodon</taxon>
    </lineage>
</organism>